<name>A0AA40BYN2_9PEZI</name>
<dbReference type="AlphaFoldDB" id="A0AA40BYN2"/>
<evidence type="ECO:0000313" key="2">
    <source>
        <dbReference type="Proteomes" id="UP001174934"/>
    </source>
</evidence>
<organism evidence="1 2">
    <name type="scientific">Bombardia bombarda</name>
    <dbReference type="NCBI Taxonomy" id="252184"/>
    <lineage>
        <taxon>Eukaryota</taxon>
        <taxon>Fungi</taxon>
        <taxon>Dikarya</taxon>
        <taxon>Ascomycota</taxon>
        <taxon>Pezizomycotina</taxon>
        <taxon>Sordariomycetes</taxon>
        <taxon>Sordariomycetidae</taxon>
        <taxon>Sordariales</taxon>
        <taxon>Lasiosphaeriaceae</taxon>
        <taxon>Bombardia</taxon>
    </lineage>
</organism>
<proteinExistence type="predicted"/>
<keyword evidence="2" id="KW-1185">Reference proteome</keyword>
<accession>A0AA40BYN2</accession>
<gene>
    <name evidence="1" type="ORF">B0T17DRAFT_335407</name>
</gene>
<reference evidence="1" key="1">
    <citation type="submission" date="2023-06" db="EMBL/GenBank/DDBJ databases">
        <title>Genome-scale phylogeny and comparative genomics of the fungal order Sordariales.</title>
        <authorList>
            <consortium name="Lawrence Berkeley National Laboratory"/>
            <person name="Hensen N."/>
            <person name="Bonometti L."/>
            <person name="Westerberg I."/>
            <person name="Brannstrom I.O."/>
            <person name="Guillou S."/>
            <person name="Cros-Aarteil S."/>
            <person name="Calhoun S."/>
            <person name="Haridas S."/>
            <person name="Kuo A."/>
            <person name="Mondo S."/>
            <person name="Pangilinan J."/>
            <person name="Riley R."/>
            <person name="LaButti K."/>
            <person name="Andreopoulos B."/>
            <person name="Lipzen A."/>
            <person name="Chen C."/>
            <person name="Yanf M."/>
            <person name="Daum C."/>
            <person name="Ng V."/>
            <person name="Clum A."/>
            <person name="Steindorff A."/>
            <person name="Ohm R."/>
            <person name="Martin F."/>
            <person name="Silar P."/>
            <person name="Natvig D."/>
            <person name="Lalanne C."/>
            <person name="Gautier V."/>
            <person name="Ament-velasquez S.L."/>
            <person name="Kruys A."/>
            <person name="Hutchinson M.I."/>
            <person name="Powell A.J."/>
            <person name="Barry K."/>
            <person name="Miller A.N."/>
            <person name="Grigoriev I.V."/>
            <person name="Debuchy R."/>
            <person name="Gladieux P."/>
            <person name="Thoren M.H."/>
            <person name="Johannesson H."/>
        </authorList>
    </citation>
    <scope>NUCLEOTIDE SEQUENCE</scope>
    <source>
        <strain evidence="1">SMH3391-2</strain>
    </source>
</reference>
<dbReference type="EMBL" id="JAULSR010000005">
    <property type="protein sequence ID" value="KAK0618353.1"/>
    <property type="molecule type" value="Genomic_DNA"/>
</dbReference>
<protein>
    <submittedName>
        <fullName evidence="1">Uncharacterized protein</fullName>
    </submittedName>
</protein>
<comment type="caution">
    <text evidence="1">The sequence shown here is derived from an EMBL/GenBank/DDBJ whole genome shotgun (WGS) entry which is preliminary data.</text>
</comment>
<dbReference type="Proteomes" id="UP001174934">
    <property type="component" value="Unassembled WGS sequence"/>
</dbReference>
<sequence length="757" mass="85437">MTPHTSHCCRTLQRQIISSKDSVWISDSLLDAAFERYCRVSNASKTWRRNASHVPGPLESRRRLGKRQLGGLHAFQDASPPGWAFPVPMDLSQWQWEPPSSISALRYNRLDRQAQAAAANWISSTLPGWLGDWVPQVAPDSVPTLSDLAPSGTATTQEPPFLRAELDSFLLSVANAPMDVLVLDTQHICRKLRQHIILGEMAAEHIMSISDEVWGALNSRFEDCSAGHGMVMALYSVVVDGIATSRVFTPHLLNASFWNTMLIRISKLPLDDELCNLFGRIMPILPTVHHDEVLEGLLSMLNAYFNAWGSSPKWIDGAEISRLIGTASESYDRVQELLWGLPVTIRRSARDKLKQATSSTLQSARAELDAACDALASANAAMTAQTHYVQTLSKSMEAIGLQKHRQLLDAANQLIVEQTPITSTRRHELRYNWLCVLAQLPRVNQEFLFESSAYLSESSLAVKPMSSAEVCSLILYQWVTRGYLKNPARVYKEYQGLCLRHGDEAFASLAVAISLKEDFKTRSKLYFSLWKFLTKLDRSNEMVESLRGFSRTGLVGLPTLQALAYSARNHYVAMDLRKLYVDRIQKPGQSEWNPAIFKKYAEKIVSDPSLPAGVIWQVLDIDMFQDKDRSLRSKMRRHLGTFGTHRAAIVKEMAASFSNTPHLRNRVAFRHVSRCVRFLEEHKDGLSPPVVKALYHVVARDMREGRPGRTTRLRWFLAVVHRNFGAELATGCRLALERWRIKLKEIWYARGGGTRDE</sequence>
<evidence type="ECO:0000313" key="1">
    <source>
        <dbReference type="EMBL" id="KAK0618353.1"/>
    </source>
</evidence>